<accession>A0A9P6U083</accession>
<protein>
    <submittedName>
        <fullName evidence="1">Uncharacterized protein</fullName>
    </submittedName>
</protein>
<comment type="caution">
    <text evidence="1">The sequence shown here is derived from an EMBL/GenBank/DDBJ whole genome shotgun (WGS) entry which is preliminary data.</text>
</comment>
<sequence>MVGAITSYSGITRVRSHQALESLEIDGNLRRLEVGSLAPFLMSCSDKLQSVEGLEAKFWAHPKIGEALQMIGYASKVLRSDSLDPSISMTDLIKMIAQGSPWTRIQLDTSMMTKGVADAIVRHSAGNHLEAVEILHRGRSDSGPGMQGYHMQEILHRSPRLKTFLAHWLVDDVISDRDILSSEWATRSLEHIDLKIAVFRPFDCAPIHVHMHSYDIQRQVLRRIGQQKKLRKLVIGGMTIGYFKKRIYRQFECLEMNLESGLDELADLKELVELDISEMNHRVRVPDLEWMARNFPSLERLSMGMSDRPLPADVTEWLRRHRPGWASY</sequence>
<dbReference type="OrthoDB" id="2366709at2759"/>
<proteinExistence type="predicted"/>
<keyword evidence="2" id="KW-1185">Reference proteome</keyword>
<evidence type="ECO:0000313" key="1">
    <source>
        <dbReference type="EMBL" id="KAG0254796.1"/>
    </source>
</evidence>
<name>A0A9P6U083_9FUNG</name>
<gene>
    <name evidence="1" type="ORF">DFQ27_006614</name>
</gene>
<dbReference type="Proteomes" id="UP000807716">
    <property type="component" value="Unassembled WGS sequence"/>
</dbReference>
<dbReference type="EMBL" id="JAAAJB010000496">
    <property type="protein sequence ID" value="KAG0254796.1"/>
    <property type="molecule type" value="Genomic_DNA"/>
</dbReference>
<evidence type="ECO:0000313" key="2">
    <source>
        <dbReference type="Proteomes" id="UP000807716"/>
    </source>
</evidence>
<reference evidence="1" key="1">
    <citation type="journal article" date="2020" name="Fungal Divers.">
        <title>Resolving the Mortierellaceae phylogeny through synthesis of multi-gene phylogenetics and phylogenomics.</title>
        <authorList>
            <person name="Vandepol N."/>
            <person name="Liber J."/>
            <person name="Desiro A."/>
            <person name="Na H."/>
            <person name="Kennedy M."/>
            <person name="Barry K."/>
            <person name="Grigoriev I.V."/>
            <person name="Miller A.N."/>
            <person name="O'Donnell K."/>
            <person name="Stajich J.E."/>
            <person name="Bonito G."/>
        </authorList>
    </citation>
    <scope>NUCLEOTIDE SEQUENCE</scope>
    <source>
        <strain evidence="1">BC1065</strain>
    </source>
</reference>
<dbReference type="AlphaFoldDB" id="A0A9P6U083"/>
<organism evidence="1 2">
    <name type="scientific">Actinomortierella ambigua</name>
    <dbReference type="NCBI Taxonomy" id="1343610"/>
    <lineage>
        <taxon>Eukaryota</taxon>
        <taxon>Fungi</taxon>
        <taxon>Fungi incertae sedis</taxon>
        <taxon>Mucoromycota</taxon>
        <taxon>Mortierellomycotina</taxon>
        <taxon>Mortierellomycetes</taxon>
        <taxon>Mortierellales</taxon>
        <taxon>Mortierellaceae</taxon>
        <taxon>Actinomortierella</taxon>
    </lineage>
</organism>